<sequence length="199" mass="23146">MRDATFLDEVNRKSEKAWEELYRYYYASLCSYAERLTGDVAVGEDIVQECLIRMWHAPIKFPKLASLTAWLYKSVYNASISVLREKWTRERVLQDLPDSFEDDEEEARVAALREEIISHFYEVLALMPQQQQDVLRASLKGLKVAEIAVQLGISENSVKTQKKRAYLFVREHFDEGDLSVLLFLLFGHKPESLKSFLDC</sequence>
<dbReference type="Pfam" id="PF08281">
    <property type="entry name" value="Sigma70_r4_2"/>
    <property type="match status" value="1"/>
</dbReference>
<evidence type="ECO:0000256" key="1">
    <source>
        <dbReference type="ARBA" id="ARBA00010641"/>
    </source>
</evidence>
<name>A0A7X5YCQ0_9BACT</name>
<evidence type="ECO:0000313" key="8">
    <source>
        <dbReference type="EMBL" id="WOF13771.1"/>
    </source>
</evidence>
<evidence type="ECO:0000313" key="9">
    <source>
        <dbReference type="Proteomes" id="UP000576368"/>
    </source>
</evidence>
<organism evidence="7 9">
    <name type="scientific">Butyricimonas paravirosa</name>
    <dbReference type="NCBI Taxonomy" id="1472417"/>
    <lineage>
        <taxon>Bacteria</taxon>
        <taxon>Pseudomonadati</taxon>
        <taxon>Bacteroidota</taxon>
        <taxon>Bacteroidia</taxon>
        <taxon>Bacteroidales</taxon>
        <taxon>Odoribacteraceae</taxon>
        <taxon>Butyricimonas</taxon>
    </lineage>
</organism>
<dbReference type="Pfam" id="PF04542">
    <property type="entry name" value="Sigma70_r2"/>
    <property type="match status" value="1"/>
</dbReference>
<proteinExistence type="inferred from homology"/>
<evidence type="ECO:0000259" key="6">
    <source>
        <dbReference type="Pfam" id="PF08281"/>
    </source>
</evidence>
<dbReference type="InterPro" id="IPR013249">
    <property type="entry name" value="RNA_pol_sigma70_r4_t2"/>
</dbReference>
<dbReference type="SUPFAM" id="SSF88659">
    <property type="entry name" value="Sigma3 and sigma4 domains of RNA polymerase sigma factors"/>
    <property type="match status" value="1"/>
</dbReference>
<dbReference type="InterPro" id="IPR013324">
    <property type="entry name" value="RNA_pol_sigma_r3/r4-like"/>
</dbReference>
<dbReference type="SUPFAM" id="SSF88946">
    <property type="entry name" value="Sigma2 domain of RNA polymerase sigma factors"/>
    <property type="match status" value="1"/>
</dbReference>
<keyword evidence="4" id="KW-0804">Transcription</keyword>
<feature type="domain" description="RNA polymerase sigma factor 70 region 4 type 2" evidence="6">
    <location>
        <begin position="121"/>
        <end position="166"/>
    </location>
</feature>
<dbReference type="PANTHER" id="PTHR43133">
    <property type="entry name" value="RNA POLYMERASE ECF-TYPE SIGMA FACTO"/>
    <property type="match status" value="1"/>
</dbReference>
<dbReference type="EMBL" id="CP043839">
    <property type="protein sequence ID" value="WOF13771.1"/>
    <property type="molecule type" value="Genomic_DNA"/>
</dbReference>
<dbReference type="InterPro" id="IPR036388">
    <property type="entry name" value="WH-like_DNA-bd_sf"/>
</dbReference>
<protein>
    <submittedName>
        <fullName evidence="7">RNA polymerase sigma-70 factor (ECF subfamily)</fullName>
    </submittedName>
    <submittedName>
        <fullName evidence="8">Sigma-70 family RNA polymerase sigma factor</fullName>
    </submittedName>
</protein>
<dbReference type="NCBIfam" id="TIGR02937">
    <property type="entry name" value="sigma70-ECF"/>
    <property type="match status" value="1"/>
</dbReference>
<dbReference type="Proteomes" id="UP001302374">
    <property type="component" value="Chromosome"/>
</dbReference>
<evidence type="ECO:0000313" key="10">
    <source>
        <dbReference type="Proteomes" id="UP001302374"/>
    </source>
</evidence>
<keyword evidence="2" id="KW-0805">Transcription regulation</keyword>
<comment type="similarity">
    <text evidence="1">Belongs to the sigma-70 factor family. ECF subfamily.</text>
</comment>
<keyword evidence="10" id="KW-1185">Reference proteome</keyword>
<feature type="domain" description="RNA polymerase sigma-70 region 2" evidence="5">
    <location>
        <begin position="21"/>
        <end position="87"/>
    </location>
</feature>
<dbReference type="Gene3D" id="1.10.1740.10">
    <property type="match status" value="1"/>
</dbReference>
<dbReference type="GO" id="GO:0016987">
    <property type="term" value="F:sigma factor activity"/>
    <property type="evidence" value="ECO:0007669"/>
    <property type="project" value="UniProtKB-KW"/>
</dbReference>
<dbReference type="GO" id="GO:0006352">
    <property type="term" value="P:DNA-templated transcription initiation"/>
    <property type="evidence" value="ECO:0007669"/>
    <property type="project" value="InterPro"/>
</dbReference>
<dbReference type="Gene3D" id="1.10.10.10">
    <property type="entry name" value="Winged helix-like DNA-binding domain superfamily/Winged helix DNA-binding domain"/>
    <property type="match status" value="1"/>
</dbReference>
<dbReference type="GeneID" id="86892938"/>
<dbReference type="PANTHER" id="PTHR43133:SF46">
    <property type="entry name" value="RNA POLYMERASE SIGMA-70 FACTOR ECF SUBFAMILY"/>
    <property type="match status" value="1"/>
</dbReference>
<dbReference type="RefSeq" id="WP_118305282.1">
    <property type="nucleotide sequence ID" value="NZ_BMPA01000002.1"/>
</dbReference>
<evidence type="ECO:0000256" key="2">
    <source>
        <dbReference type="ARBA" id="ARBA00023015"/>
    </source>
</evidence>
<dbReference type="Proteomes" id="UP000576368">
    <property type="component" value="Unassembled WGS sequence"/>
</dbReference>
<reference evidence="8 10" key="1">
    <citation type="submission" date="2019-09" db="EMBL/GenBank/DDBJ databases">
        <title>Butyricimonas paravirosa DSM 105722 (=214-4 = JCM 18677 = CCUG 65563).</title>
        <authorList>
            <person name="Le Roy T."/>
            <person name="Cani P.D."/>
        </authorList>
    </citation>
    <scope>NUCLEOTIDE SEQUENCE [LARGE SCALE GENOMIC DNA]</scope>
    <source>
        <strain evidence="8 10">DSM 105722</strain>
    </source>
</reference>
<dbReference type="InterPro" id="IPR013325">
    <property type="entry name" value="RNA_pol_sigma_r2"/>
</dbReference>
<dbReference type="InterPro" id="IPR007627">
    <property type="entry name" value="RNA_pol_sigma70_r2"/>
</dbReference>
<gene>
    <name evidence="8" type="ORF">F1644_16545</name>
    <name evidence="7" type="ORF">GGR15_000752</name>
</gene>
<dbReference type="InterPro" id="IPR039425">
    <property type="entry name" value="RNA_pol_sigma-70-like"/>
</dbReference>
<dbReference type="GO" id="GO:0003677">
    <property type="term" value="F:DNA binding"/>
    <property type="evidence" value="ECO:0007669"/>
    <property type="project" value="InterPro"/>
</dbReference>
<dbReference type="AlphaFoldDB" id="A0A7X5YCQ0"/>
<evidence type="ECO:0000259" key="5">
    <source>
        <dbReference type="Pfam" id="PF04542"/>
    </source>
</evidence>
<evidence type="ECO:0000256" key="3">
    <source>
        <dbReference type="ARBA" id="ARBA00023082"/>
    </source>
</evidence>
<keyword evidence="3" id="KW-0731">Sigma factor</keyword>
<evidence type="ECO:0000313" key="7">
    <source>
        <dbReference type="EMBL" id="NJC17147.1"/>
    </source>
</evidence>
<dbReference type="EMBL" id="JAATLI010000002">
    <property type="protein sequence ID" value="NJC17147.1"/>
    <property type="molecule type" value="Genomic_DNA"/>
</dbReference>
<evidence type="ECO:0000256" key="4">
    <source>
        <dbReference type="ARBA" id="ARBA00023163"/>
    </source>
</evidence>
<reference evidence="7 9" key="2">
    <citation type="submission" date="2020-03" db="EMBL/GenBank/DDBJ databases">
        <title>Genomic Encyclopedia of Type Strains, Phase IV (KMG-IV): sequencing the most valuable type-strain genomes for metagenomic binning, comparative biology and taxonomic classification.</title>
        <authorList>
            <person name="Goeker M."/>
        </authorList>
    </citation>
    <scope>NUCLEOTIDE SEQUENCE [LARGE SCALE GENOMIC DNA]</scope>
    <source>
        <strain evidence="7 9">DSM 105722</strain>
    </source>
</reference>
<accession>A0A7X5YCQ0</accession>
<dbReference type="InterPro" id="IPR014284">
    <property type="entry name" value="RNA_pol_sigma-70_dom"/>
</dbReference>